<proteinExistence type="predicted"/>
<gene>
    <name evidence="1" type="ORF">BAUCODRAFT_281087</name>
</gene>
<protein>
    <submittedName>
        <fullName evidence="1">Uncharacterized protein</fullName>
    </submittedName>
</protein>
<sequence>MKGQGKSRTLTITHQIHSERPHSPLLHSLLERHVFSYHDLLTSTVKLPAWRLRAESCLRNVRRQAGRQADLKRFAALRWRLSRGIVVAGGFLRSGCSVII</sequence>
<dbReference type="KEGG" id="bcom:BAUCODRAFT_281087"/>
<accession>M2MLC4</accession>
<name>M2MLC4_BAUPA</name>
<dbReference type="EMBL" id="KB445562">
    <property type="protein sequence ID" value="EMC92183.1"/>
    <property type="molecule type" value="Genomic_DNA"/>
</dbReference>
<evidence type="ECO:0000313" key="2">
    <source>
        <dbReference type="Proteomes" id="UP000011761"/>
    </source>
</evidence>
<organism evidence="1 2">
    <name type="scientific">Baudoinia panamericana (strain UAMH 10762)</name>
    <name type="common">Angels' share fungus</name>
    <name type="synonym">Baudoinia compniacensis (strain UAMH 10762)</name>
    <dbReference type="NCBI Taxonomy" id="717646"/>
    <lineage>
        <taxon>Eukaryota</taxon>
        <taxon>Fungi</taxon>
        <taxon>Dikarya</taxon>
        <taxon>Ascomycota</taxon>
        <taxon>Pezizomycotina</taxon>
        <taxon>Dothideomycetes</taxon>
        <taxon>Dothideomycetidae</taxon>
        <taxon>Mycosphaerellales</taxon>
        <taxon>Teratosphaeriaceae</taxon>
        <taxon>Baudoinia</taxon>
    </lineage>
</organism>
<dbReference type="RefSeq" id="XP_007680642.1">
    <property type="nucleotide sequence ID" value="XM_007682452.1"/>
</dbReference>
<keyword evidence="2" id="KW-1185">Reference proteome</keyword>
<dbReference type="Proteomes" id="UP000011761">
    <property type="component" value="Unassembled WGS sequence"/>
</dbReference>
<dbReference type="AlphaFoldDB" id="M2MLC4"/>
<dbReference type="HOGENOM" id="CLU_2305544_0_0_1"/>
<evidence type="ECO:0000313" key="1">
    <source>
        <dbReference type="EMBL" id="EMC92183.1"/>
    </source>
</evidence>
<reference evidence="1 2" key="1">
    <citation type="journal article" date="2012" name="PLoS Pathog.">
        <title>Diverse lifestyles and strategies of plant pathogenesis encoded in the genomes of eighteen Dothideomycetes fungi.</title>
        <authorList>
            <person name="Ohm R.A."/>
            <person name="Feau N."/>
            <person name="Henrissat B."/>
            <person name="Schoch C.L."/>
            <person name="Horwitz B.A."/>
            <person name="Barry K.W."/>
            <person name="Condon B.J."/>
            <person name="Copeland A.C."/>
            <person name="Dhillon B."/>
            <person name="Glaser F."/>
            <person name="Hesse C.N."/>
            <person name="Kosti I."/>
            <person name="LaButti K."/>
            <person name="Lindquist E.A."/>
            <person name="Lucas S."/>
            <person name="Salamov A.A."/>
            <person name="Bradshaw R.E."/>
            <person name="Ciuffetti L."/>
            <person name="Hamelin R.C."/>
            <person name="Kema G.H.J."/>
            <person name="Lawrence C."/>
            <person name="Scott J.A."/>
            <person name="Spatafora J.W."/>
            <person name="Turgeon B.G."/>
            <person name="de Wit P.J.G.M."/>
            <person name="Zhong S."/>
            <person name="Goodwin S.B."/>
            <person name="Grigoriev I.V."/>
        </authorList>
    </citation>
    <scope>NUCLEOTIDE SEQUENCE [LARGE SCALE GENOMIC DNA]</scope>
    <source>
        <strain evidence="1 2">UAMH 10762</strain>
    </source>
</reference>
<dbReference type="GeneID" id="19110669"/>